<dbReference type="RefSeq" id="WP_353981029.1">
    <property type="nucleotide sequence ID" value="NZ_CP159578.1"/>
</dbReference>
<feature type="signal peptide" evidence="2">
    <location>
        <begin position="1"/>
        <end position="36"/>
    </location>
</feature>
<proteinExistence type="predicted"/>
<evidence type="ECO:0000313" key="3">
    <source>
        <dbReference type="EMBL" id="XCJ80192.1"/>
    </source>
</evidence>
<feature type="compositionally biased region" description="Low complexity" evidence="1">
    <location>
        <begin position="117"/>
        <end position="130"/>
    </location>
</feature>
<name>A0AB74UGA3_9GAMM</name>
<accession>A0AB74UGA3</accession>
<dbReference type="EMBL" id="CP159578">
    <property type="protein sequence ID" value="XCJ80192.1"/>
    <property type="molecule type" value="Genomic_DNA"/>
</dbReference>
<dbReference type="AlphaFoldDB" id="A0AB74UGA3"/>
<sequence length="163" mass="16804">MPCPTRSQHPLCRFPLASLAIALTASLALTALPAQASSPAAWEDQTRDVIAQCTDASQFPDAEPAGAPVLFDDEAGTTALLLQGHYPQQHMNGRAGQELCLYLRASQEVFIAPADKLTAGPDALPDAPTDTADDTSKSDGAGSNDTATDDAATETSGAPDKAP</sequence>
<feature type="region of interest" description="Disordered" evidence="1">
    <location>
        <begin position="117"/>
        <end position="163"/>
    </location>
</feature>
<feature type="compositionally biased region" description="Low complexity" evidence="1">
    <location>
        <begin position="153"/>
        <end position="163"/>
    </location>
</feature>
<gene>
    <name evidence="3" type="ORF">ABV408_03195</name>
</gene>
<organism evidence="3">
    <name type="scientific">Salinicola endophyticus</name>
    <dbReference type="NCBI Taxonomy" id="1949083"/>
    <lineage>
        <taxon>Bacteria</taxon>
        <taxon>Pseudomonadati</taxon>
        <taxon>Pseudomonadota</taxon>
        <taxon>Gammaproteobacteria</taxon>
        <taxon>Oceanospirillales</taxon>
        <taxon>Halomonadaceae</taxon>
        <taxon>Salinicola</taxon>
    </lineage>
</organism>
<keyword evidence="2" id="KW-0732">Signal</keyword>
<evidence type="ECO:0000256" key="2">
    <source>
        <dbReference type="SAM" id="SignalP"/>
    </source>
</evidence>
<evidence type="ECO:0000256" key="1">
    <source>
        <dbReference type="SAM" id="MobiDB-lite"/>
    </source>
</evidence>
<protein>
    <submittedName>
        <fullName evidence="3">Uncharacterized protein</fullName>
    </submittedName>
</protein>
<feature type="chain" id="PRO_5044502672" evidence="2">
    <location>
        <begin position="37"/>
        <end position="163"/>
    </location>
</feature>
<reference evidence="3" key="1">
    <citation type="submission" date="2024-06" db="EMBL/GenBank/DDBJ databases">
        <title>Complete genome of Salinicola endophyticus HNIBRBA4755.</title>
        <authorList>
            <person name="Shin S.Y."/>
            <person name="Kang H."/>
            <person name="Song J."/>
        </authorList>
    </citation>
    <scope>NUCLEOTIDE SEQUENCE</scope>
    <source>
        <strain evidence="3">HNIBRBA4755</strain>
    </source>
</reference>